<feature type="coiled-coil region" evidence="1">
    <location>
        <begin position="145"/>
        <end position="179"/>
    </location>
</feature>
<feature type="region of interest" description="Disordered" evidence="2">
    <location>
        <begin position="109"/>
        <end position="139"/>
    </location>
</feature>
<proteinExistence type="predicted"/>
<dbReference type="AlphaFoldDB" id="A0A8H5UFJ1"/>
<evidence type="ECO:0000256" key="1">
    <source>
        <dbReference type="SAM" id="Coils"/>
    </source>
</evidence>
<reference evidence="3 4" key="2">
    <citation type="submission" date="2020-05" db="EMBL/GenBank/DDBJ databases">
        <title>Identification and distribution of gene clusters putatively required for synthesis of sphingolipid metabolism inhibitors in phylogenetically diverse species of the filamentous fungus Fusarium.</title>
        <authorList>
            <person name="Kim H.-S."/>
            <person name="Busman M."/>
            <person name="Brown D.W."/>
            <person name="Divon H."/>
            <person name="Uhlig S."/>
            <person name="Proctor R.H."/>
        </authorList>
    </citation>
    <scope>NUCLEOTIDE SEQUENCE [LARGE SCALE GENOMIC DNA]</scope>
    <source>
        <strain evidence="3 4">NRRL 25331</strain>
    </source>
</reference>
<keyword evidence="4" id="KW-1185">Reference proteome</keyword>
<comment type="caution">
    <text evidence="3">The sequence shown here is derived from an EMBL/GenBank/DDBJ whole genome shotgun (WGS) entry which is preliminary data.</text>
</comment>
<organism evidence="3 4">
    <name type="scientific">Fusarium circinatum</name>
    <name type="common">Pitch canker fungus</name>
    <name type="synonym">Gibberella circinata</name>
    <dbReference type="NCBI Taxonomy" id="48490"/>
    <lineage>
        <taxon>Eukaryota</taxon>
        <taxon>Fungi</taxon>
        <taxon>Dikarya</taxon>
        <taxon>Ascomycota</taxon>
        <taxon>Pezizomycotina</taxon>
        <taxon>Sordariomycetes</taxon>
        <taxon>Hypocreomycetidae</taxon>
        <taxon>Hypocreales</taxon>
        <taxon>Nectriaceae</taxon>
        <taxon>Fusarium</taxon>
        <taxon>Fusarium fujikuroi species complex</taxon>
    </lineage>
</organism>
<evidence type="ECO:0000313" key="3">
    <source>
        <dbReference type="EMBL" id="KAF5686279.1"/>
    </source>
</evidence>
<feature type="coiled-coil region" evidence="1">
    <location>
        <begin position="327"/>
        <end position="354"/>
    </location>
</feature>
<evidence type="ECO:0000256" key="2">
    <source>
        <dbReference type="SAM" id="MobiDB-lite"/>
    </source>
</evidence>
<accession>A0A8H5UFJ1</accession>
<protein>
    <submittedName>
        <fullName evidence="3">Uncharacterized protein</fullName>
    </submittedName>
</protein>
<evidence type="ECO:0000313" key="4">
    <source>
        <dbReference type="Proteomes" id="UP000572754"/>
    </source>
</evidence>
<name>A0A8H5UFJ1_FUSCI</name>
<reference evidence="4" key="1">
    <citation type="journal article" date="2020" name="BMC Genomics">
        <title>Correction to: Identification and distribution of gene clusters required for synthesis of sphingolipid metabolism inhibitors in diverse species of the filamentous fungus Fusarium.</title>
        <authorList>
            <person name="Kim H.S."/>
            <person name="Lohmar J.M."/>
            <person name="Busman M."/>
            <person name="Brown D.W."/>
            <person name="Naumann T.A."/>
            <person name="Divon H.H."/>
            <person name="Lysoe E."/>
            <person name="Uhlig S."/>
            <person name="Proctor R.H."/>
        </authorList>
    </citation>
    <scope>NUCLEOTIDE SEQUENCE [LARGE SCALE GENOMIC DNA]</scope>
    <source>
        <strain evidence="4">NRRL 25331</strain>
    </source>
</reference>
<gene>
    <name evidence="3" type="ORF">FCIRC_2997</name>
</gene>
<keyword evidence="1" id="KW-0175">Coiled coil</keyword>
<sequence>MAFFSPLTGSLKKQQSGSQFASVHQPPRKDMAEYINKGSDAMDWQDLQALTSTNQAISQLRIDLRADWERSFTSYISKMNAEHQQCQQATLNNIKDTVRMVLEEWFANSQMKPQSPRDDAAPESSQSLNTEAPLMTPDSEDCAQVGQLTQKLEMAELELADLKKQLKAAQLRTDQLRSMIIPADENPVLDSEIETLFSEVRAKTQYVARGLYTNPGSLENATTKEGQALFKAIEGLDRELQQDAVHLFIFLDIRRQYFPNNLQRCNIRRHYPALQEVLATTERHLSEAMRDTWLDGTGKKELAAWSRATFSCIDLLKDESDEPGSYALYIEQTLKEAETNNMRLKERGKKNLRELCEKAHKLGILMRRAKDTFQTFTVKHDTPLADYEYTAQELRFNERGGTVGTKVIDSCLFGGLRKISIEYPDEFIVLQKVMVSTRFVTSTE</sequence>
<dbReference type="Proteomes" id="UP000572754">
    <property type="component" value="Unassembled WGS sequence"/>
</dbReference>
<dbReference type="EMBL" id="JAAQPE010000097">
    <property type="protein sequence ID" value="KAF5686279.1"/>
    <property type="molecule type" value="Genomic_DNA"/>
</dbReference>